<protein>
    <submittedName>
        <fullName evidence="1">Uncharacterized protein</fullName>
    </submittedName>
</protein>
<sequence length="218" mass="25854">MQLRHLQSLLEQLYEIDIGLDVEDFLITDQRLAALLDRSPRPRDIPEKLLIEQSGEDIDVSLYLHQVIVERLRAQNPLHSLHRGNLNEFLTALEGVSHFVYLAWNLGHDRPISQLEMELQAEVDKYCLAAALFARQLGGIPDELHPLLFERVRYSPELDRSEHQRYSTANHHAKRYCRSLYERFLRPCRGQRLTRELRHFYRLWHRHKIERIEAFCAA</sequence>
<keyword evidence="2" id="KW-1185">Reference proteome</keyword>
<gene>
    <name evidence="1" type="ORF">FOKN1_2592</name>
</gene>
<dbReference type="OrthoDB" id="5763356at2"/>
<reference evidence="1 2" key="1">
    <citation type="submission" date="2017-05" db="EMBL/GenBank/DDBJ databases">
        <title>Thiocyanate degradation by Thiohalobacter thiocyanaticus FOKN1.</title>
        <authorList>
            <person name="Oshiki M."/>
            <person name="Fukushima T."/>
            <person name="Kawano S."/>
            <person name="Nakagawa J."/>
        </authorList>
    </citation>
    <scope>NUCLEOTIDE SEQUENCE [LARGE SCALE GENOMIC DNA]</scope>
    <source>
        <strain evidence="1 2">FOKN1</strain>
    </source>
</reference>
<organism evidence="1 2">
    <name type="scientific">Thiohalobacter thiocyanaticus</name>
    <dbReference type="NCBI Taxonomy" id="585455"/>
    <lineage>
        <taxon>Bacteria</taxon>
        <taxon>Pseudomonadati</taxon>
        <taxon>Pseudomonadota</taxon>
        <taxon>Gammaproteobacteria</taxon>
        <taxon>Thiohalobacterales</taxon>
        <taxon>Thiohalobacteraceae</taxon>
        <taxon>Thiohalobacter</taxon>
    </lineage>
</organism>
<dbReference type="AlphaFoldDB" id="A0A1Z4VU85"/>
<evidence type="ECO:0000313" key="1">
    <source>
        <dbReference type="EMBL" id="BAZ94962.1"/>
    </source>
</evidence>
<dbReference type="KEGG" id="ttc:FOKN1_2592"/>
<evidence type="ECO:0000313" key="2">
    <source>
        <dbReference type="Proteomes" id="UP000218765"/>
    </source>
</evidence>
<name>A0A1Z4VU85_9GAMM</name>
<dbReference type="EMBL" id="AP018052">
    <property type="protein sequence ID" value="BAZ94962.1"/>
    <property type="molecule type" value="Genomic_DNA"/>
</dbReference>
<dbReference type="Proteomes" id="UP000218765">
    <property type="component" value="Chromosome"/>
</dbReference>
<proteinExistence type="predicted"/>
<accession>A0A1Z4VU85</accession>
<dbReference type="RefSeq" id="WP_096366996.1">
    <property type="nucleotide sequence ID" value="NZ_AP018052.1"/>
</dbReference>